<dbReference type="OrthoDB" id="7692290at2759"/>
<accession>A0A8J2L7X1</accession>
<comment type="caution">
    <text evidence="2">The sequence shown here is derived from an EMBL/GenBank/DDBJ whole genome shotgun (WGS) entry which is preliminary data.</text>
</comment>
<evidence type="ECO:0000313" key="3">
    <source>
        <dbReference type="Proteomes" id="UP000708208"/>
    </source>
</evidence>
<name>A0A8J2L7X1_9HEXA</name>
<reference evidence="2" key="1">
    <citation type="submission" date="2021-06" db="EMBL/GenBank/DDBJ databases">
        <authorList>
            <person name="Hodson N. C."/>
            <person name="Mongue J. A."/>
            <person name="Jaron S. K."/>
        </authorList>
    </citation>
    <scope>NUCLEOTIDE SEQUENCE</scope>
</reference>
<proteinExistence type="predicted"/>
<evidence type="ECO:0000256" key="1">
    <source>
        <dbReference type="SAM" id="SignalP"/>
    </source>
</evidence>
<dbReference type="Pfam" id="PF01395">
    <property type="entry name" value="PBP_GOBP"/>
    <property type="match status" value="1"/>
</dbReference>
<evidence type="ECO:0000313" key="2">
    <source>
        <dbReference type="EMBL" id="CAG7817353.1"/>
    </source>
</evidence>
<dbReference type="EMBL" id="CAJVCH010392057">
    <property type="protein sequence ID" value="CAG7817353.1"/>
    <property type="molecule type" value="Genomic_DNA"/>
</dbReference>
<feature type="chain" id="PRO_5035205617" evidence="1">
    <location>
        <begin position="22"/>
        <end position="143"/>
    </location>
</feature>
<dbReference type="AlphaFoldDB" id="A0A8J2L7X1"/>
<gene>
    <name evidence="2" type="ORF">AFUS01_LOCUS27926</name>
</gene>
<keyword evidence="1" id="KW-0732">Signal</keyword>
<feature type="signal peptide" evidence="1">
    <location>
        <begin position="1"/>
        <end position="21"/>
    </location>
</feature>
<organism evidence="2 3">
    <name type="scientific">Allacma fusca</name>
    <dbReference type="NCBI Taxonomy" id="39272"/>
    <lineage>
        <taxon>Eukaryota</taxon>
        <taxon>Metazoa</taxon>
        <taxon>Ecdysozoa</taxon>
        <taxon>Arthropoda</taxon>
        <taxon>Hexapoda</taxon>
        <taxon>Collembola</taxon>
        <taxon>Symphypleona</taxon>
        <taxon>Sminthuridae</taxon>
        <taxon>Allacma</taxon>
    </lineage>
</organism>
<dbReference type="GO" id="GO:0005549">
    <property type="term" value="F:odorant binding"/>
    <property type="evidence" value="ECO:0007669"/>
    <property type="project" value="InterPro"/>
</dbReference>
<dbReference type="Proteomes" id="UP000708208">
    <property type="component" value="Unassembled WGS sequence"/>
</dbReference>
<protein>
    <submittedName>
        <fullName evidence="2">Uncharacterized protein</fullName>
    </submittedName>
</protein>
<sequence length="143" mass="16141">MIGKTILTTLLFAGVVALSSAQNMKCRGMDMKVYEMDKMWMMECMKETQAKTPKEAMMMPCFRKCMVIKRGIVDDMGMPNKEKAIELVKMTAPDAVQSELIPMAESCVDMHGGKVKDWKMSCESYVPVCQCMADAFMNTCMKM</sequence>
<keyword evidence="3" id="KW-1185">Reference proteome</keyword>
<dbReference type="InterPro" id="IPR006170">
    <property type="entry name" value="PBP/GOBP"/>
</dbReference>